<evidence type="ECO:0000256" key="1">
    <source>
        <dbReference type="ARBA" id="ARBA00001946"/>
    </source>
</evidence>
<dbReference type="InterPro" id="IPR027417">
    <property type="entry name" value="P-loop_NTPase"/>
</dbReference>
<dbReference type="InterPro" id="IPR045086">
    <property type="entry name" value="OBG_GTPase"/>
</dbReference>
<dbReference type="SUPFAM" id="SSF102741">
    <property type="entry name" value="Obg GTP-binding protein C-terminal domain"/>
    <property type="match status" value="1"/>
</dbReference>
<evidence type="ECO:0000256" key="5">
    <source>
        <dbReference type="ARBA" id="ARBA00022741"/>
    </source>
</evidence>
<comment type="similarity">
    <text evidence="2 9">Belongs to the TRAFAC class OBG-HflX-like GTPase superfamily. OBG GTPase family.</text>
</comment>
<dbReference type="InterPro" id="IPR031167">
    <property type="entry name" value="G_OBG"/>
</dbReference>
<dbReference type="PANTHER" id="PTHR11702">
    <property type="entry name" value="DEVELOPMENTALLY REGULATED GTP-BINDING PROTEIN-RELATED"/>
    <property type="match status" value="1"/>
</dbReference>
<dbReference type="GO" id="GO:0003924">
    <property type="term" value="F:GTPase activity"/>
    <property type="evidence" value="ECO:0007669"/>
    <property type="project" value="UniProtKB-UniRule"/>
</dbReference>
<dbReference type="NCBIfam" id="NF008956">
    <property type="entry name" value="PRK12299.1"/>
    <property type="match status" value="1"/>
</dbReference>
<dbReference type="InterPro" id="IPR006074">
    <property type="entry name" value="GTP1-OBG_CS"/>
</dbReference>
<dbReference type="FunFam" id="2.70.210.12:FF:000001">
    <property type="entry name" value="GTPase Obg"/>
    <property type="match status" value="1"/>
</dbReference>
<feature type="region of interest" description="Disordered" evidence="10">
    <location>
        <begin position="69"/>
        <end position="91"/>
    </location>
</feature>
<evidence type="ECO:0000256" key="3">
    <source>
        <dbReference type="ARBA" id="ARBA00022490"/>
    </source>
</evidence>
<evidence type="ECO:0000256" key="10">
    <source>
        <dbReference type="SAM" id="MobiDB-lite"/>
    </source>
</evidence>
<dbReference type="GO" id="GO:0005525">
    <property type="term" value="F:GTP binding"/>
    <property type="evidence" value="ECO:0007669"/>
    <property type="project" value="UniProtKB-UniRule"/>
</dbReference>
<name>A0A1G6HPY7_9BACI</name>
<dbReference type="PROSITE" id="PS51881">
    <property type="entry name" value="OCT"/>
    <property type="match status" value="1"/>
</dbReference>
<feature type="binding site" evidence="9">
    <location>
        <begin position="165"/>
        <end position="172"/>
    </location>
    <ligand>
        <name>GTP</name>
        <dbReference type="ChEBI" id="CHEBI:37565"/>
    </ligand>
</feature>
<feature type="region of interest" description="Disordered" evidence="10">
    <location>
        <begin position="118"/>
        <end position="143"/>
    </location>
</feature>
<comment type="subcellular location">
    <subcellularLocation>
        <location evidence="9">Cytoplasm</location>
    </subcellularLocation>
</comment>
<evidence type="ECO:0000313" key="14">
    <source>
        <dbReference type="EMBL" id="SDB96208.1"/>
    </source>
</evidence>
<dbReference type="InterPro" id="IPR006169">
    <property type="entry name" value="GTP1_OBG_dom"/>
</dbReference>
<dbReference type="NCBIfam" id="NF008955">
    <property type="entry name" value="PRK12297.1"/>
    <property type="match status" value="1"/>
</dbReference>
<evidence type="ECO:0000259" key="13">
    <source>
        <dbReference type="PROSITE" id="PS51883"/>
    </source>
</evidence>
<dbReference type="GO" id="GO:0005737">
    <property type="term" value="C:cytoplasm"/>
    <property type="evidence" value="ECO:0007669"/>
    <property type="project" value="UniProtKB-SubCell"/>
</dbReference>
<evidence type="ECO:0000256" key="8">
    <source>
        <dbReference type="ARBA" id="ARBA00023134"/>
    </source>
</evidence>
<sequence length="426" mass="47456">MFVDQVKVYVKAGDGGNGLASFRREKYVPFGGPSGGDGGNGADVVFEVDEGLNTLMDFRYQRHFKAKRGENGMSKNQHGKNSDPLVLPVPPGTTIKDEETGDTLADLTEHGQRAVIAKGGRGGRGNVRFKTAKNPAPEHAENGEPGIERNLVIELKLLADVGLVGFPSVGKSTLLSVISAARPKIADYHFTTLAPNLGVVETDDHRSFVMADLPGLIEGAHEGVGLGYQFLRHIERTRLIVHVIDMASTEGRDPYQDFLTINEELKAYEQSVSDRPQIIVANKMEMPHAEDNLNAFKEQIEDAYPIYPISAITREGLRDLLFAIADQLDQIPKHQAPVEEINERVIYKHEPEKDPFHITRDPDGAYVIYGDKIEKLFKMTDLNRDESVRRFSRQMRGMGIDDALRERGAKDGDTVRLLDYEFEFIE</sequence>
<evidence type="ECO:0000256" key="9">
    <source>
        <dbReference type="HAMAP-Rule" id="MF_01454"/>
    </source>
</evidence>
<gene>
    <name evidence="9" type="primary">obg</name>
    <name evidence="14" type="ORF">SAMN05421734_103160</name>
</gene>
<dbReference type="InterPro" id="IPR006073">
    <property type="entry name" value="GTP-bd"/>
</dbReference>
<feature type="binding site" evidence="9">
    <location>
        <begin position="310"/>
        <end position="312"/>
    </location>
    <ligand>
        <name>GTP</name>
        <dbReference type="ChEBI" id="CHEBI:37565"/>
    </ligand>
</feature>
<evidence type="ECO:0000256" key="4">
    <source>
        <dbReference type="ARBA" id="ARBA00022723"/>
    </source>
</evidence>
<dbReference type="PROSITE" id="PS51883">
    <property type="entry name" value="OBG"/>
    <property type="match status" value="1"/>
</dbReference>
<dbReference type="EC" id="3.6.5.-" evidence="9"/>
<feature type="binding site" evidence="9">
    <location>
        <position position="192"/>
    </location>
    <ligand>
        <name>Mg(2+)</name>
        <dbReference type="ChEBI" id="CHEBI:18420"/>
    </ligand>
</feature>
<evidence type="ECO:0000259" key="11">
    <source>
        <dbReference type="PROSITE" id="PS51710"/>
    </source>
</evidence>
<keyword evidence="3 9" id="KW-0963">Cytoplasm</keyword>
<comment type="subunit">
    <text evidence="9">Monomer.</text>
</comment>
<dbReference type="Gene3D" id="2.70.210.12">
    <property type="entry name" value="GTP1/OBG domain"/>
    <property type="match status" value="1"/>
</dbReference>
<feature type="binding site" evidence="9">
    <location>
        <begin position="282"/>
        <end position="285"/>
    </location>
    <ligand>
        <name>GTP</name>
        <dbReference type="ChEBI" id="CHEBI:37565"/>
    </ligand>
</feature>
<dbReference type="InterPro" id="IPR015349">
    <property type="entry name" value="OCT_dom"/>
</dbReference>
<dbReference type="Pfam" id="PF09269">
    <property type="entry name" value="DUF1967"/>
    <property type="match status" value="1"/>
</dbReference>
<keyword evidence="15" id="KW-1185">Reference proteome</keyword>
<dbReference type="InterPro" id="IPR036726">
    <property type="entry name" value="GTP1_OBG_dom_sf"/>
</dbReference>
<dbReference type="NCBIfam" id="NF008954">
    <property type="entry name" value="PRK12296.1"/>
    <property type="match status" value="1"/>
</dbReference>
<dbReference type="Pfam" id="PF01926">
    <property type="entry name" value="MMR_HSR1"/>
    <property type="match status" value="1"/>
</dbReference>
<feature type="domain" description="OCT" evidence="12">
    <location>
        <begin position="348"/>
        <end position="426"/>
    </location>
</feature>
<evidence type="ECO:0000313" key="15">
    <source>
        <dbReference type="Proteomes" id="UP000242949"/>
    </source>
</evidence>
<dbReference type="OrthoDB" id="9807318at2"/>
<evidence type="ECO:0000256" key="2">
    <source>
        <dbReference type="ARBA" id="ARBA00007699"/>
    </source>
</evidence>
<dbReference type="AlphaFoldDB" id="A0A1G6HPY7"/>
<dbReference type="Pfam" id="PF01018">
    <property type="entry name" value="GTP1_OBG"/>
    <property type="match status" value="1"/>
</dbReference>
<dbReference type="CDD" id="cd01898">
    <property type="entry name" value="Obg"/>
    <property type="match status" value="1"/>
</dbReference>
<comment type="function">
    <text evidence="9">An essential GTPase which binds GTP, GDP and possibly (p)ppGpp with moderate affinity, with high nucleotide exchange rates and a fairly low GTP hydrolysis rate. Plays a role in control of the cell cycle, stress response, ribosome biogenesis and in those bacteria that undergo differentiation, in morphogenesis control.</text>
</comment>
<dbReference type="NCBIfam" id="TIGR02729">
    <property type="entry name" value="Obg_CgtA"/>
    <property type="match status" value="1"/>
</dbReference>
<evidence type="ECO:0000259" key="12">
    <source>
        <dbReference type="PROSITE" id="PS51881"/>
    </source>
</evidence>
<dbReference type="Proteomes" id="UP000242949">
    <property type="component" value="Unassembled WGS sequence"/>
</dbReference>
<accession>A0A1G6HPY7</accession>
<evidence type="ECO:0000256" key="6">
    <source>
        <dbReference type="ARBA" id="ARBA00022801"/>
    </source>
</evidence>
<dbReference type="HAMAP" id="MF_01454">
    <property type="entry name" value="GTPase_Obg"/>
    <property type="match status" value="1"/>
</dbReference>
<dbReference type="RefSeq" id="WP_090794244.1">
    <property type="nucleotide sequence ID" value="NZ_FMYI01000003.1"/>
</dbReference>
<dbReference type="PANTHER" id="PTHR11702:SF31">
    <property type="entry name" value="MITOCHONDRIAL RIBOSOME-ASSOCIATED GTPASE 2"/>
    <property type="match status" value="1"/>
</dbReference>
<dbReference type="InterPro" id="IPR014100">
    <property type="entry name" value="GTP-bd_Obg/CgtA"/>
</dbReference>
<evidence type="ECO:0000256" key="7">
    <source>
        <dbReference type="ARBA" id="ARBA00022842"/>
    </source>
</evidence>
<feature type="binding site" evidence="9">
    <location>
        <begin position="212"/>
        <end position="215"/>
    </location>
    <ligand>
        <name>GTP</name>
        <dbReference type="ChEBI" id="CHEBI:37565"/>
    </ligand>
</feature>
<organism evidence="14 15">
    <name type="scientific">Pelagirhabdus alkalitolerans</name>
    <dbReference type="NCBI Taxonomy" id="1612202"/>
    <lineage>
        <taxon>Bacteria</taxon>
        <taxon>Bacillati</taxon>
        <taxon>Bacillota</taxon>
        <taxon>Bacilli</taxon>
        <taxon>Bacillales</taxon>
        <taxon>Bacillaceae</taxon>
        <taxon>Pelagirhabdus</taxon>
    </lineage>
</organism>
<keyword evidence="7 9" id="KW-0460">Magnesium</keyword>
<dbReference type="EMBL" id="FMYI01000003">
    <property type="protein sequence ID" value="SDB96208.1"/>
    <property type="molecule type" value="Genomic_DNA"/>
</dbReference>
<keyword evidence="6 9" id="KW-0378">Hydrolase</keyword>
<dbReference type="PRINTS" id="PR00326">
    <property type="entry name" value="GTP1OBG"/>
</dbReference>
<keyword evidence="5 9" id="KW-0547">Nucleotide-binding</keyword>
<feature type="domain" description="Obg" evidence="13">
    <location>
        <begin position="1"/>
        <end position="158"/>
    </location>
</feature>
<feature type="binding site" evidence="9">
    <location>
        <begin position="190"/>
        <end position="194"/>
    </location>
    <ligand>
        <name>GTP</name>
        <dbReference type="ChEBI" id="CHEBI:37565"/>
    </ligand>
</feature>
<protein>
    <recommendedName>
        <fullName evidence="9">GTPase Obg</fullName>
        <ecNumber evidence="9">3.6.5.-</ecNumber>
    </recommendedName>
    <alternativeName>
        <fullName evidence="9">GTP-binding protein Obg</fullName>
    </alternativeName>
</protein>
<dbReference type="NCBIfam" id="TIGR03595">
    <property type="entry name" value="Obg_CgtA_exten"/>
    <property type="match status" value="1"/>
</dbReference>
<dbReference type="InterPro" id="IPR036346">
    <property type="entry name" value="GTP-bd_prot_GTP1/OBG_C_sf"/>
</dbReference>
<comment type="cofactor">
    <cofactor evidence="1 9">
        <name>Mg(2+)</name>
        <dbReference type="ChEBI" id="CHEBI:18420"/>
    </cofactor>
</comment>
<dbReference type="GO" id="GO:0042254">
    <property type="term" value="P:ribosome biogenesis"/>
    <property type="evidence" value="ECO:0007669"/>
    <property type="project" value="UniProtKB-UniRule"/>
</dbReference>
<dbReference type="SUPFAM" id="SSF82051">
    <property type="entry name" value="Obg GTP-binding protein N-terminal domain"/>
    <property type="match status" value="1"/>
</dbReference>
<keyword evidence="8 9" id="KW-0342">GTP-binding</keyword>
<dbReference type="PROSITE" id="PS51710">
    <property type="entry name" value="G_OBG"/>
    <property type="match status" value="1"/>
</dbReference>
<feature type="domain" description="OBG-type G" evidence="11">
    <location>
        <begin position="159"/>
        <end position="329"/>
    </location>
</feature>
<keyword evidence="4 9" id="KW-0479">Metal-binding</keyword>
<dbReference type="PIRSF" id="PIRSF002401">
    <property type="entry name" value="GTP_bd_Obg/CgtA"/>
    <property type="match status" value="1"/>
</dbReference>
<dbReference type="STRING" id="1612202.SAMN05421734_103160"/>
<feature type="binding site" evidence="9">
    <location>
        <position position="172"/>
    </location>
    <ligand>
        <name>Mg(2+)</name>
        <dbReference type="ChEBI" id="CHEBI:18420"/>
    </ligand>
</feature>
<dbReference type="Gene3D" id="3.30.300.350">
    <property type="entry name" value="GTP-binding protein OBG, C-terminal domain"/>
    <property type="match status" value="1"/>
</dbReference>
<dbReference type="PROSITE" id="PS00905">
    <property type="entry name" value="GTP1_OBG"/>
    <property type="match status" value="1"/>
</dbReference>
<reference evidence="15" key="1">
    <citation type="submission" date="2016-09" db="EMBL/GenBank/DDBJ databases">
        <authorList>
            <person name="Varghese N."/>
            <person name="Submissions S."/>
        </authorList>
    </citation>
    <scope>NUCLEOTIDE SEQUENCE [LARGE SCALE GENOMIC DNA]</scope>
    <source>
        <strain evidence="15">S5</strain>
    </source>
</reference>
<dbReference type="Gene3D" id="3.40.50.300">
    <property type="entry name" value="P-loop containing nucleotide triphosphate hydrolases"/>
    <property type="match status" value="1"/>
</dbReference>
<proteinExistence type="inferred from homology"/>
<dbReference type="FunFam" id="3.40.50.300:FF:000515">
    <property type="entry name" value="GTPase Obg"/>
    <property type="match status" value="1"/>
</dbReference>
<dbReference type="SUPFAM" id="SSF52540">
    <property type="entry name" value="P-loop containing nucleoside triphosphate hydrolases"/>
    <property type="match status" value="1"/>
</dbReference>
<dbReference type="GO" id="GO:0000287">
    <property type="term" value="F:magnesium ion binding"/>
    <property type="evidence" value="ECO:0007669"/>
    <property type="project" value="InterPro"/>
</dbReference>